<accession>A0ABP7LL78</accession>
<dbReference type="Gene3D" id="1.20.120.450">
    <property type="entry name" value="dinb family like domain"/>
    <property type="match status" value="1"/>
</dbReference>
<dbReference type="InterPro" id="IPR034660">
    <property type="entry name" value="DinB/YfiT-like"/>
</dbReference>
<protein>
    <submittedName>
        <fullName evidence="1">DinB family protein</fullName>
    </submittedName>
</protein>
<evidence type="ECO:0000313" key="2">
    <source>
        <dbReference type="Proteomes" id="UP001501000"/>
    </source>
</evidence>
<reference evidence="2" key="1">
    <citation type="journal article" date="2019" name="Int. J. Syst. Evol. Microbiol.">
        <title>The Global Catalogue of Microorganisms (GCM) 10K type strain sequencing project: providing services to taxonomists for standard genome sequencing and annotation.</title>
        <authorList>
            <consortium name="The Broad Institute Genomics Platform"/>
            <consortium name="The Broad Institute Genome Sequencing Center for Infectious Disease"/>
            <person name="Wu L."/>
            <person name="Ma J."/>
        </authorList>
    </citation>
    <scope>NUCLEOTIDE SEQUENCE [LARGE SCALE GENOMIC DNA]</scope>
    <source>
        <strain evidence="2">JCM 16956</strain>
    </source>
</reference>
<keyword evidence="2" id="KW-1185">Reference proteome</keyword>
<dbReference type="Pfam" id="PF04978">
    <property type="entry name" value="MST"/>
    <property type="match status" value="1"/>
</dbReference>
<sequence length="166" mass="18087">MTNSEVRGDVRPPDVEGDERTTLLAFLRYLREAVVAKTYGAPEEALRRPGVASGTSVLGLLKHLTEVERGWFAWAYAGEDIALAEDDALTPQDTADSLVAAYRAAAAHSDAIVVTCDDLNRPGARSLRETAPPSMRWILVHMIEETARHAGHADILRERIDGAVGR</sequence>
<evidence type="ECO:0000313" key="1">
    <source>
        <dbReference type="EMBL" id="GAA3901649.1"/>
    </source>
</evidence>
<name>A0ABP7LL78_9ACTN</name>
<dbReference type="InterPro" id="IPR007061">
    <property type="entry name" value="MST-like"/>
</dbReference>
<proteinExistence type="predicted"/>
<dbReference type="Proteomes" id="UP001501000">
    <property type="component" value="Unassembled WGS sequence"/>
</dbReference>
<dbReference type="RefSeq" id="WP_345278747.1">
    <property type="nucleotide sequence ID" value="NZ_BAABAJ010000002.1"/>
</dbReference>
<dbReference type="EMBL" id="BAABAJ010000002">
    <property type="protein sequence ID" value="GAA3901649.1"/>
    <property type="molecule type" value="Genomic_DNA"/>
</dbReference>
<comment type="caution">
    <text evidence="1">The sequence shown here is derived from an EMBL/GenBank/DDBJ whole genome shotgun (WGS) entry which is preliminary data.</text>
</comment>
<organism evidence="1 2">
    <name type="scientific">Streptomyces gulbargensis</name>
    <dbReference type="NCBI Taxonomy" id="364901"/>
    <lineage>
        <taxon>Bacteria</taxon>
        <taxon>Bacillati</taxon>
        <taxon>Actinomycetota</taxon>
        <taxon>Actinomycetes</taxon>
        <taxon>Kitasatosporales</taxon>
        <taxon>Streptomycetaceae</taxon>
        <taxon>Streptomyces</taxon>
    </lineage>
</organism>
<gene>
    <name evidence="1" type="ORF">GCM10022244_09780</name>
</gene>
<dbReference type="SUPFAM" id="SSF109854">
    <property type="entry name" value="DinB/YfiT-like putative metalloenzymes"/>
    <property type="match status" value="1"/>
</dbReference>